<comment type="caution">
    <text evidence="1">The sequence shown here is derived from an EMBL/GenBank/DDBJ whole genome shotgun (WGS) entry which is preliminary data.</text>
</comment>
<reference evidence="1 2" key="1">
    <citation type="journal article" date="2015" name="Genome Announc.">
        <title>Draft Genome Sequence of Filamentous Marine Cyanobacterium Lyngbya confervoides Strain BDU141951.</title>
        <authorList>
            <person name="Chandrababunaidu M.M."/>
            <person name="Sen D."/>
            <person name="Tripathy S."/>
        </authorList>
    </citation>
    <scope>NUCLEOTIDE SEQUENCE [LARGE SCALE GENOMIC DNA]</scope>
    <source>
        <strain evidence="1 2">BDU141951</strain>
    </source>
</reference>
<sequence>MASAFSLAPRYRLDDESPWLRGIDPLRQYHIQVNGDRQTLDVIPGLRVSTAELKLTLGQVRSLAPGEALRIPVGLESWLDIHCVSDNCYGLASNLQGAPVWHLLDAEALESLLMTAHPDWQSNMTTLDLGRQQIFQPRQPAAV</sequence>
<dbReference type="EMBL" id="JTHE03000005">
    <property type="protein sequence ID" value="MCM1981354.1"/>
    <property type="molecule type" value="Genomic_DNA"/>
</dbReference>
<dbReference type="Proteomes" id="UP000031561">
    <property type="component" value="Unassembled WGS sequence"/>
</dbReference>
<dbReference type="AlphaFoldDB" id="A0ABD4SY13"/>
<proteinExistence type="predicted"/>
<evidence type="ECO:0000313" key="2">
    <source>
        <dbReference type="Proteomes" id="UP000031561"/>
    </source>
</evidence>
<gene>
    <name evidence="1" type="ORF">QQ91_0000720</name>
</gene>
<evidence type="ECO:0000313" key="1">
    <source>
        <dbReference type="EMBL" id="MCM1981354.1"/>
    </source>
</evidence>
<organism evidence="1 2">
    <name type="scientific">Lyngbya confervoides BDU141951</name>
    <dbReference type="NCBI Taxonomy" id="1574623"/>
    <lineage>
        <taxon>Bacteria</taxon>
        <taxon>Bacillati</taxon>
        <taxon>Cyanobacteriota</taxon>
        <taxon>Cyanophyceae</taxon>
        <taxon>Oscillatoriophycideae</taxon>
        <taxon>Oscillatoriales</taxon>
        <taxon>Microcoleaceae</taxon>
        <taxon>Lyngbya</taxon>
    </lineage>
</organism>
<name>A0ABD4SY13_9CYAN</name>
<keyword evidence="2" id="KW-1185">Reference proteome</keyword>
<accession>A0ABD4SY13</accession>
<dbReference type="RefSeq" id="WP_166278743.1">
    <property type="nucleotide sequence ID" value="NZ_JTHE03000005.1"/>
</dbReference>
<protein>
    <submittedName>
        <fullName evidence="1">Uncharacterized protein</fullName>
    </submittedName>
</protein>